<comment type="caution">
    <text evidence="1">The sequence shown here is derived from an EMBL/GenBank/DDBJ whole genome shotgun (WGS) entry which is preliminary data.</text>
</comment>
<protein>
    <submittedName>
        <fullName evidence="1">Uncharacterized protein</fullName>
    </submittedName>
</protein>
<proteinExistence type="predicted"/>
<evidence type="ECO:0000313" key="1">
    <source>
        <dbReference type="EMBL" id="MPM29888.1"/>
    </source>
</evidence>
<gene>
    <name evidence="1" type="ORF">SDC9_76430</name>
</gene>
<dbReference type="AlphaFoldDB" id="A0A644YPH0"/>
<reference evidence="1" key="1">
    <citation type="submission" date="2019-08" db="EMBL/GenBank/DDBJ databases">
        <authorList>
            <person name="Kucharzyk K."/>
            <person name="Murdoch R.W."/>
            <person name="Higgins S."/>
            <person name="Loffler F."/>
        </authorList>
    </citation>
    <scope>NUCLEOTIDE SEQUENCE</scope>
</reference>
<accession>A0A644YPH0</accession>
<dbReference type="EMBL" id="VSSQ01005633">
    <property type="protein sequence ID" value="MPM29888.1"/>
    <property type="molecule type" value="Genomic_DNA"/>
</dbReference>
<organism evidence="1">
    <name type="scientific">bioreactor metagenome</name>
    <dbReference type="NCBI Taxonomy" id="1076179"/>
    <lineage>
        <taxon>unclassified sequences</taxon>
        <taxon>metagenomes</taxon>
        <taxon>ecological metagenomes</taxon>
    </lineage>
</organism>
<sequence length="320" mass="36152">MVFVCVPCLRPVHDGAKPRNIQSRFLPNHFHDGFRKLSKVKPFIVPLCGYCAFHEIRDGRTEPQYFIFCTCEKICGLLLRESTQSLIRLRTCSGGGFFIFWNRVQFVRNNGLMLRRIGTGDFRLGIDVLFVRLHGIAVNCGIAVDQHIIQNQFQTLCRRNVLLPMIVNQELRRIHDLGTGKTSFIHGRAELRSLCNLLNGALALHGVLRPTDCRGVEGCLRIIQQILCRLLEIGVKYRVVKLERIDAGLPDAVHVPIVNVLLRLRDIGFSRPVNFTACIGHTVKLLLRERVLTNALVPSQNRLNGFFAVCCCSLFLLAGV</sequence>
<name>A0A644YPH0_9ZZZZ</name>